<evidence type="ECO:0000313" key="5">
    <source>
        <dbReference type="Proteomes" id="UP000002200"/>
    </source>
</evidence>
<dbReference type="STRING" id="203267.TWT_597"/>
<name>Q83FV1_TROWT</name>
<keyword evidence="5" id="KW-1185">Reference proteome</keyword>
<dbReference type="KEGG" id="twh:TWT_597"/>
<dbReference type="GO" id="GO:0005524">
    <property type="term" value="F:ATP binding"/>
    <property type="evidence" value="ECO:0007669"/>
    <property type="project" value="InterPro"/>
</dbReference>
<accession>Q83FV1</accession>
<feature type="transmembrane region" description="Helical" evidence="2">
    <location>
        <begin position="305"/>
        <end position="322"/>
    </location>
</feature>
<dbReference type="OrthoDB" id="3778994at2"/>
<evidence type="ECO:0000313" key="4">
    <source>
        <dbReference type="EMBL" id="AAO44694.1"/>
    </source>
</evidence>
<evidence type="ECO:0000256" key="2">
    <source>
        <dbReference type="SAM" id="Phobius"/>
    </source>
</evidence>
<protein>
    <submittedName>
        <fullName evidence="4">Putative serine/threonine-protein kinase</fullName>
        <ecNumber evidence="4">2.7.1.-</ecNumber>
    </submittedName>
</protein>
<dbReference type="GeneID" id="67387944"/>
<dbReference type="EMBL" id="AE014184">
    <property type="protein sequence ID" value="AAO44694.1"/>
    <property type="molecule type" value="Genomic_DNA"/>
</dbReference>
<evidence type="ECO:0000256" key="1">
    <source>
        <dbReference type="SAM" id="MobiDB-lite"/>
    </source>
</evidence>
<dbReference type="Proteomes" id="UP000002200">
    <property type="component" value="Chromosome"/>
</dbReference>
<proteinExistence type="predicted"/>
<organism evidence="4 5">
    <name type="scientific">Tropheryma whipplei (strain Twist)</name>
    <name type="common">Whipple's bacillus</name>
    <dbReference type="NCBI Taxonomy" id="203267"/>
    <lineage>
        <taxon>Bacteria</taxon>
        <taxon>Bacillati</taxon>
        <taxon>Actinomycetota</taxon>
        <taxon>Actinomycetes</taxon>
        <taxon>Micrococcales</taxon>
        <taxon>Tropherymataceae</taxon>
        <taxon>Tropheryma</taxon>
    </lineage>
</organism>
<dbReference type="PROSITE" id="PS50011">
    <property type="entry name" value="PROTEIN_KINASE_DOM"/>
    <property type="match status" value="1"/>
</dbReference>
<dbReference type="eggNOG" id="COG0515">
    <property type="taxonomic scope" value="Bacteria"/>
</dbReference>
<dbReference type="RefSeq" id="WP_011096126.1">
    <property type="nucleotide sequence ID" value="NC_004572.3"/>
</dbReference>
<dbReference type="EC" id="2.7.1.-" evidence="4"/>
<dbReference type="InterPro" id="IPR000719">
    <property type="entry name" value="Prot_kinase_dom"/>
</dbReference>
<dbReference type="GO" id="GO:0004672">
    <property type="term" value="F:protein kinase activity"/>
    <property type="evidence" value="ECO:0007669"/>
    <property type="project" value="InterPro"/>
</dbReference>
<feature type="compositionally biased region" description="Basic residues" evidence="1">
    <location>
        <begin position="344"/>
        <end position="357"/>
    </location>
</feature>
<dbReference type="InterPro" id="IPR011009">
    <property type="entry name" value="Kinase-like_dom_sf"/>
</dbReference>
<dbReference type="HOGENOM" id="CLU_692506_0_0_11"/>
<dbReference type="SUPFAM" id="SSF56112">
    <property type="entry name" value="Protein kinase-like (PK-like)"/>
    <property type="match status" value="1"/>
</dbReference>
<keyword evidence="4" id="KW-0808">Transferase</keyword>
<keyword evidence="2" id="KW-0472">Membrane</keyword>
<evidence type="ECO:0000259" key="3">
    <source>
        <dbReference type="PROSITE" id="PS50011"/>
    </source>
</evidence>
<dbReference type="Gene3D" id="1.10.510.10">
    <property type="entry name" value="Transferase(Phosphotransferase) domain 1"/>
    <property type="match status" value="1"/>
</dbReference>
<sequence>MIPFFNKHTRSTDDKDTEKARQIIGNYRVIKTLHESDRAVIYLAQEISGDPGMVARQSFMDPGELVNLVALKMYRAGVTSEHIAIEADALDSLRGPGVVELRDVLNLPDKRGLVMRALHGPALVDLWETRGSLSPGEMVTILASLVATLARISSAGYAHGAVWPGNIRFDDIGRPVLTGFSSARKHAPPNADWLDFYSLLRGCAVLINEKQEQMLQISAGVRKRLDPFDPELPAWVEASLFRLADPQPLRFEHPISLHDTSGYNLRESPNPVDSNRQTGKSQIILKLTDNKYVAAILGKLKRPSVLFIALFVSVFVVLLMVIPNNSGEDNERKSEKPGYVKSKGTFKKPSKTGKSRKRSEVSEKLRKNMEECLASKDADCVDVMSEINADLGEKLDEG</sequence>
<keyword evidence="4" id="KW-0418">Kinase</keyword>
<gene>
    <name evidence="4" type="ordered locus">TWT_597</name>
</gene>
<keyword evidence="2" id="KW-0812">Transmembrane</keyword>
<dbReference type="AlphaFoldDB" id="Q83FV1"/>
<keyword evidence="2" id="KW-1133">Transmembrane helix</keyword>
<feature type="domain" description="Protein kinase" evidence="3">
    <location>
        <begin position="27"/>
        <end position="395"/>
    </location>
</feature>
<reference evidence="4 5" key="1">
    <citation type="journal article" date="2003" name="Genome Res.">
        <title>Tropheryma whipplei twist: a human pathogenic Actinobacteria with a reduced genome.</title>
        <authorList>
            <person name="Raoult D."/>
            <person name="Ogata H."/>
            <person name="Audic S."/>
            <person name="Robert C."/>
            <person name="Suhre K."/>
            <person name="Drancourt M."/>
            <person name="Claverie J.-M."/>
        </authorList>
    </citation>
    <scope>NUCLEOTIDE SEQUENCE [LARGE SCALE GENOMIC DNA]</scope>
    <source>
        <strain evidence="4 5">Twist</strain>
    </source>
</reference>
<feature type="compositionally biased region" description="Basic and acidic residues" evidence="1">
    <location>
        <begin position="329"/>
        <end position="338"/>
    </location>
</feature>
<feature type="region of interest" description="Disordered" evidence="1">
    <location>
        <begin position="326"/>
        <end position="364"/>
    </location>
</feature>